<evidence type="ECO:0000313" key="2">
    <source>
        <dbReference type="EMBL" id="CAB3373264.1"/>
    </source>
</evidence>
<keyword evidence="3" id="KW-1185">Reference proteome</keyword>
<proteinExistence type="predicted"/>
<feature type="region of interest" description="Disordered" evidence="1">
    <location>
        <begin position="192"/>
        <end position="215"/>
    </location>
</feature>
<sequence length="394" mass="43314">MESKLLQTFIITLIANNDLLLIDGRPFSTPHNNIFVTNNGTEGDLYIPPYRSIFLTGNEQLYKSNHSRDGKALLKRPRRAYVSTCCGSISCNSDYILSERRQARYDIVGFNQRNNKLYVRKRNRRPKTTPAFAKTNNEGYTAVARIVNDGLSISCFGCPVGWQKELRLRDMVGSIPIVCPDCPTNWMEYLPNSDEEENETPPYDEYSEETSTTEESYPAITIDEFGNPIEIVTEIVEVDETDPDTTSENELTTVEESTTVEETSEIKKKTVTTTKKIVASIRTTTFSRKVASAAVSTTKKVTTSAKKPITKTPAIRATSRATTTTKSALNTLPGGMTIPPGLNLPGGMTLPKGLNLPAGMTMPQNLPGGITIPPGFKIPDKLPSNLGDLAALFG</sequence>
<comment type="caution">
    <text evidence="2">The sequence shown here is derived from an EMBL/GenBank/DDBJ whole genome shotgun (WGS) entry which is preliminary data.</text>
</comment>
<evidence type="ECO:0000256" key="1">
    <source>
        <dbReference type="SAM" id="MobiDB-lite"/>
    </source>
</evidence>
<protein>
    <submittedName>
        <fullName evidence="2">Uncharacterized protein</fullName>
    </submittedName>
</protein>
<accession>A0A8S1CP56</accession>
<gene>
    <name evidence="2" type="ORF">CLODIP_2_CD03680</name>
</gene>
<dbReference type="Proteomes" id="UP000494165">
    <property type="component" value="Unassembled WGS sequence"/>
</dbReference>
<evidence type="ECO:0000313" key="3">
    <source>
        <dbReference type="Proteomes" id="UP000494165"/>
    </source>
</evidence>
<reference evidence="2 3" key="1">
    <citation type="submission" date="2020-04" db="EMBL/GenBank/DDBJ databases">
        <authorList>
            <person name="Alioto T."/>
            <person name="Alioto T."/>
            <person name="Gomez Garrido J."/>
        </authorList>
    </citation>
    <scope>NUCLEOTIDE SEQUENCE [LARGE SCALE GENOMIC DNA]</scope>
</reference>
<name>A0A8S1CP56_9INSE</name>
<dbReference type="EMBL" id="CADEPI010000083">
    <property type="protein sequence ID" value="CAB3373264.1"/>
    <property type="molecule type" value="Genomic_DNA"/>
</dbReference>
<dbReference type="AlphaFoldDB" id="A0A8S1CP56"/>
<dbReference type="OrthoDB" id="5278208at2759"/>
<organism evidence="2 3">
    <name type="scientific">Cloeon dipterum</name>
    <dbReference type="NCBI Taxonomy" id="197152"/>
    <lineage>
        <taxon>Eukaryota</taxon>
        <taxon>Metazoa</taxon>
        <taxon>Ecdysozoa</taxon>
        <taxon>Arthropoda</taxon>
        <taxon>Hexapoda</taxon>
        <taxon>Insecta</taxon>
        <taxon>Pterygota</taxon>
        <taxon>Palaeoptera</taxon>
        <taxon>Ephemeroptera</taxon>
        <taxon>Pisciforma</taxon>
        <taxon>Baetidae</taxon>
        <taxon>Cloeon</taxon>
    </lineage>
</organism>